<protein>
    <submittedName>
        <fullName evidence="2">Uncharacterized protein</fullName>
    </submittedName>
</protein>
<feature type="region of interest" description="Disordered" evidence="1">
    <location>
        <begin position="54"/>
        <end position="80"/>
    </location>
</feature>
<proteinExistence type="predicted"/>
<comment type="caution">
    <text evidence="2">The sequence shown here is derived from an EMBL/GenBank/DDBJ whole genome shotgun (WGS) entry which is preliminary data.</text>
</comment>
<organism evidence="2 3">
    <name type="scientific">Dreissena polymorpha</name>
    <name type="common">Zebra mussel</name>
    <name type="synonym">Mytilus polymorpha</name>
    <dbReference type="NCBI Taxonomy" id="45954"/>
    <lineage>
        <taxon>Eukaryota</taxon>
        <taxon>Metazoa</taxon>
        <taxon>Spiralia</taxon>
        <taxon>Lophotrochozoa</taxon>
        <taxon>Mollusca</taxon>
        <taxon>Bivalvia</taxon>
        <taxon>Autobranchia</taxon>
        <taxon>Heteroconchia</taxon>
        <taxon>Euheterodonta</taxon>
        <taxon>Imparidentia</taxon>
        <taxon>Neoheterodontei</taxon>
        <taxon>Myida</taxon>
        <taxon>Dreissenoidea</taxon>
        <taxon>Dreissenidae</taxon>
        <taxon>Dreissena</taxon>
    </lineage>
</organism>
<name>A0A9D3YEB0_DREPO</name>
<dbReference type="EMBL" id="JAIWYP010000016">
    <property type="protein sequence ID" value="KAH3696959.1"/>
    <property type="molecule type" value="Genomic_DNA"/>
</dbReference>
<reference evidence="2" key="2">
    <citation type="submission" date="2020-11" db="EMBL/GenBank/DDBJ databases">
        <authorList>
            <person name="McCartney M.A."/>
            <person name="Auch B."/>
            <person name="Kono T."/>
            <person name="Mallez S."/>
            <person name="Becker A."/>
            <person name="Gohl D.M."/>
            <person name="Silverstein K.A.T."/>
            <person name="Koren S."/>
            <person name="Bechman K.B."/>
            <person name="Herman A."/>
            <person name="Abrahante J.E."/>
            <person name="Garbe J."/>
        </authorList>
    </citation>
    <scope>NUCLEOTIDE SEQUENCE</scope>
    <source>
        <strain evidence="2">Duluth1</strain>
        <tissue evidence="2">Whole animal</tissue>
    </source>
</reference>
<evidence type="ECO:0000256" key="1">
    <source>
        <dbReference type="SAM" id="MobiDB-lite"/>
    </source>
</evidence>
<evidence type="ECO:0000313" key="3">
    <source>
        <dbReference type="Proteomes" id="UP000828390"/>
    </source>
</evidence>
<dbReference type="AlphaFoldDB" id="A0A9D3YEB0"/>
<evidence type="ECO:0000313" key="2">
    <source>
        <dbReference type="EMBL" id="KAH3696959.1"/>
    </source>
</evidence>
<keyword evidence="3" id="KW-1185">Reference proteome</keyword>
<accession>A0A9D3YEB0</accession>
<reference evidence="2" key="1">
    <citation type="journal article" date="2019" name="bioRxiv">
        <title>The Genome of the Zebra Mussel, Dreissena polymorpha: A Resource for Invasive Species Research.</title>
        <authorList>
            <person name="McCartney M.A."/>
            <person name="Auch B."/>
            <person name="Kono T."/>
            <person name="Mallez S."/>
            <person name="Zhang Y."/>
            <person name="Obille A."/>
            <person name="Becker A."/>
            <person name="Abrahante J.E."/>
            <person name="Garbe J."/>
            <person name="Badalamenti J.P."/>
            <person name="Herman A."/>
            <person name="Mangelson H."/>
            <person name="Liachko I."/>
            <person name="Sullivan S."/>
            <person name="Sone E.D."/>
            <person name="Koren S."/>
            <person name="Silverstein K.A.T."/>
            <person name="Beckman K.B."/>
            <person name="Gohl D.M."/>
        </authorList>
    </citation>
    <scope>NUCLEOTIDE SEQUENCE</scope>
    <source>
        <strain evidence="2">Duluth1</strain>
        <tissue evidence="2">Whole animal</tissue>
    </source>
</reference>
<dbReference type="Proteomes" id="UP000828390">
    <property type="component" value="Unassembled WGS sequence"/>
</dbReference>
<gene>
    <name evidence="2" type="ORF">DPMN_084441</name>
</gene>
<sequence>MHSNQGVCVTRYEVAKLSSRPYAKSFSPDNIISAFRKSGIYPFDRNIISESQTAPSSIYLDEERGDADVTPPSEKVETSN</sequence>